<evidence type="ECO:0000256" key="1">
    <source>
        <dbReference type="ARBA" id="ARBA00004123"/>
    </source>
</evidence>
<proteinExistence type="inferred from homology"/>
<evidence type="ECO:0000256" key="2">
    <source>
        <dbReference type="ARBA" id="ARBA00005562"/>
    </source>
</evidence>
<evidence type="ECO:0000256" key="8">
    <source>
        <dbReference type="ARBA" id="ARBA00023242"/>
    </source>
</evidence>
<evidence type="ECO:0000256" key="10">
    <source>
        <dbReference type="SAM" id="MobiDB-lite"/>
    </source>
</evidence>
<protein>
    <submittedName>
        <fullName evidence="13 14">ETS-related transcription factor Elf-2-like isoform X1</fullName>
    </submittedName>
</protein>
<dbReference type="Pfam" id="PF00178">
    <property type="entry name" value="Ets"/>
    <property type="match status" value="1"/>
</dbReference>
<dbReference type="RefSeq" id="XP_029295763.1">
    <property type="nucleotide sequence ID" value="XM_029439903.1"/>
</dbReference>
<dbReference type="RefSeq" id="XP_029295751.1">
    <property type="nucleotide sequence ID" value="XM_029439891.1"/>
</dbReference>
<evidence type="ECO:0000259" key="11">
    <source>
        <dbReference type="PROSITE" id="PS50061"/>
    </source>
</evidence>
<dbReference type="InterPro" id="IPR046328">
    <property type="entry name" value="ETS_fam"/>
</dbReference>
<evidence type="ECO:0000256" key="5">
    <source>
        <dbReference type="ARBA" id="ARBA00023125"/>
    </source>
</evidence>
<dbReference type="PANTHER" id="PTHR11849">
    <property type="entry name" value="ETS"/>
    <property type="match status" value="1"/>
</dbReference>
<name>A0A6J2QEU1_COTGO</name>
<evidence type="ECO:0000256" key="6">
    <source>
        <dbReference type="ARBA" id="ARBA00023159"/>
    </source>
</evidence>
<feature type="compositionally biased region" description="Basic residues" evidence="10">
    <location>
        <begin position="203"/>
        <end position="214"/>
    </location>
</feature>
<dbReference type="GeneTree" id="ENSGT00940000154953"/>
<evidence type="ECO:0000256" key="9">
    <source>
        <dbReference type="RuleBase" id="RU004019"/>
    </source>
</evidence>
<dbReference type="PROSITE" id="PS00345">
    <property type="entry name" value="ETS_DOMAIN_1"/>
    <property type="match status" value="1"/>
</dbReference>
<gene>
    <name evidence="13 14 15" type="primary">LOC115013523</name>
</gene>
<keyword evidence="3" id="KW-0597">Phosphoprotein</keyword>
<dbReference type="SMART" id="SM00413">
    <property type="entry name" value="ETS"/>
    <property type="match status" value="1"/>
</dbReference>
<dbReference type="GO" id="GO:0045893">
    <property type="term" value="P:positive regulation of DNA-templated transcription"/>
    <property type="evidence" value="ECO:0007669"/>
    <property type="project" value="UniProtKB-ARBA"/>
</dbReference>
<dbReference type="KEGG" id="cgob:115013523"/>
<evidence type="ECO:0000256" key="4">
    <source>
        <dbReference type="ARBA" id="ARBA00023015"/>
    </source>
</evidence>
<dbReference type="PANTHER" id="PTHR11849:SF10">
    <property type="entry name" value="ETS-RELATED TRANSCRIPTION FACTOR ELF-2"/>
    <property type="match status" value="1"/>
</dbReference>
<keyword evidence="8 9" id="KW-0539">Nucleus</keyword>
<dbReference type="PRINTS" id="PR00454">
    <property type="entry name" value="ETSDOMAIN"/>
</dbReference>
<dbReference type="InterPro" id="IPR036388">
    <property type="entry name" value="WH-like_DNA-bd_sf"/>
</dbReference>
<keyword evidence="5 9" id="KW-0238">DNA-binding</keyword>
<dbReference type="GO" id="GO:0005634">
    <property type="term" value="C:nucleus"/>
    <property type="evidence" value="ECO:0007669"/>
    <property type="project" value="UniProtKB-SubCell"/>
</dbReference>
<dbReference type="GeneID" id="115013523"/>
<sequence length="684" mass="74009">MTSVVLVDTGGTVVEYVTAEEEDPLQEGEGDLEIEGEEEGECEAEEAYEEVQDREEAEDYPAVIVEEVPGARLADEQGYSAQVFVYDDEAYLMQEVGDEQEVETEGEAVEASVHGTSVYCSDKTIEAAEALLRMDSPSCLREDRSLEAFIPPCIVTPDFLHAAMRPDMIAETEVEISTEECCEEEGEVMVTLLEEPEPGHEPVRKRRAGRKPKTHPPVISNSSLDLGIKKKPREGKAGSTTYLWEFLLDLLQDKDTCPRYIKWTQREKGIFKLVDSKAVSKLWGKHKNKPDMNYETMGRALRYYYQRGILAKVEGQRLVYQFKDMPKNIVIIDDDKADMPSPDDLMDSETVSYERVPPPSDMLLLQGTELTSSKKPNILRGGNRANVVHATVTVGSKMVPGGGAAMMPRIVSVSGASDESRTQHSHTAIIPTATGPRTVRVAMQVPVVMTTSLGQKISTVAVQQPTGGHTTLLTNTSAGNTNTQQKVVIQTIPTMVPATAENGDKITVQLAKIITIPAHHLAQCHLQTSTGSNQHGAGGSTTGISLLGSPLTVRTLAPLNVGPGTQVMRLTVPTQAQQTLVVSQAGSGAGVMTLSTANQTMTHPRIISGIINGSELVIGSPSAGGVTMEKLKAAGIHIQTVPVTVQYQTNPKTVQNIRSDAVDAEVTIKLATPDVTIKTEEPEC</sequence>
<dbReference type="InterPro" id="IPR036390">
    <property type="entry name" value="WH_DNA-bd_sf"/>
</dbReference>
<dbReference type="SUPFAM" id="SSF46785">
    <property type="entry name" value="Winged helix' DNA-binding domain"/>
    <property type="match status" value="1"/>
</dbReference>
<dbReference type="OrthoDB" id="8196042at2759"/>
<evidence type="ECO:0000256" key="7">
    <source>
        <dbReference type="ARBA" id="ARBA00023163"/>
    </source>
</evidence>
<keyword evidence="6" id="KW-0010">Activator</keyword>
<dbReference type="GO" id="GO:0000981">
    <property type="term" value="F:DNA-binding transcription factor activity, RNA polymerase II-specific"/>
    <property type="evidence" value="ECO:0007669"/>
    <property type="project" value="TreeGrafter"/>
</dbReference>
<dbReference type="Proteomes" id="UP000504630">
    <property type="component" value="Chromosome 1"/>
</dbReference>
<feature type="domain" description="ETS" evidence="11">
    <location>
        <begin position="241"/>
        <end position="323"/>
    </location>
</feature>
<evidence type="ECO:0000313" key="13">
    <source>
        <dbReference type="RefSeq" id="XP_029295742.1"/>
    </source>
</evidence>
<dbReference type="Gene3D" id="1.10.10.10">
    <property type="entry name" value="Winged helix-like DNA-binding domain superfamily/Winged helix DNA-binding domain"/>
    <property type="match status" value="1"/>
</dbReference>
<keyword evidence="12" id="KW-1185">Reference proteome</keyword>
<dbReference type="AlphaFoldDB" id="A0A6J2QEU1"/>
<dbReference type="GO" id="GO:0043565">
    <property type="term" value="F:sequence-specific DNA binding"/>
    <property type="evidence" value="ECO:0007669"/>
    <property type="project" value="InterPro"/>
</dbReference>
<accession>A0A6J2QEU1</accession>
<dbReference type="PROSITE" id="PS00346">
    <property type="entry name" value="ETS_DOMAIN_2"/>
    <property type="match status" value="1"/>
</dbReference>
<dbReference type="FunFam" id="1.10.10.10:FF:000066">
    <property type="entry name" value="ETS-related transcription factor Elf-2 isoform X1"/>
    <property type="match status" value="1"/>
</dbReference>
<evidence type="ECO:0000313" key="12">
    <source>
        <dbReference type="Proteomes" id="UP000504630"/>
    </source>
</evidence>
<dbReference type="PROSITE" id="PS50061">
    <property type="entry name" value="ETS_DOMAIN_3"/>
    <property type="match status" value="1"/>
</dbReference>
<keyword evidence="4" id="KW-0805">Transcription regulation</keyword>
<dbReference type="RefSeq" id="XP_029295742.1">
    <property type="nucleotide sequence ID" value="XM_029439882.1"/>
</dbReference>
<feature type="region of interest" description="Disordered" evidence="10">
    <location>
        <begin position="21"/>
        <end position="40"/>
    </location>
</feature>
<evidence type="ECO:0000313" key="15">
    <source>
        <dbReference type="RefSeq" id="XP_029295763.1"/>
    </source>
</evidence>
<dbReference type="InterPro" id="IPR000418">
    <property type="entry name" value="Ets_dom"/>
</dbReference>
<reference evidence="13 14" key="1">
    <citation type="submission" date="2025-04" db="UniProtKB">
        <authorList>
            <consortium name="RefSeq"/>
        </authorList>
    </citation>
    <scope>IDENTIFICATION</scope>
</reference>
<dbReference type="Pfam" id="PF12310">
    <property type="entry name" value="Elf-1_N"/>
    <property type="match status" value="1"/>
</dbReference>
<evidence type="ECO:0000256" key="3">
    <source>
        <dbReference type="ARBA" id="ARBA00022553"/>
    </source>
</evidence>
<feature type="region of interest" description="Disordered" evidence="10">
    <location>
        <begin position="197"/>
        <end position="224"/>
    </location>
</feature>
<evidence type="ECO:0000313" key="14">
    <source>
        <dbReference type="RefSeq" id="XP_029295751.1"/>
    </source>
</evidence>
<comment type="subcellular location">
    <subcellularLocation>
        <location evidence="1 9">Nucleus</location>
    </subcellularLocation>
</comment>
<comment type="similarity">
    <text evidence="2 9">Belongs to the ETS family.</text>
</comment>
<dbReference type="GO" id="GO:0030154">
    <property type="term" value="P:cell differentiation"/>
    <property type="evidence" value="ECO:0007669"/>
    <property type="project" value="TreeGrafter"/>
</dbReference>
<keyword evidence="7" id="KW-0804">Transcription</keyword>
<dbReference type="InterPro" id="IPR022084">
    <property type="entry name" value="TF_Elf_N"/>
</dbReference>
<organism evidence="12 13">
    <name type="scientific">Cottoperca gobio</name>
    <name type="common">Frogmouth</name>
    <name type="synonym">Aphritis gobio</name>
    <dbReference type="NCBI Taxonomy" id="56716"/>
    <lineage>
        <taxon>Eukaryota</taxon>
        <taxon>Metazoa</taxon>
        <taxon>Chordata</taxon>
        <taxon>Craniata</taxon>
        <taxon>Vertebrata</taxon>
        <taxon>Euteleostomi</taxon>
        <taxon>Actinopterygii</taxon>
        <taxon>Neopterygii</taxon>
        <taxon>Teleostei</taxon>
        <taxon>Neoteleostei</taxon>
        <taxon>Acanthomorphata</taxon>
        <taxon>Eupercaria</taxon>
        <taxon>Perciformes</taxon>
        <taxon>Notothenioidei</taxon>
        <taxon>Bovichtidae</taxon>
        <taxon>Cottoperca</taxon>
    </lineage>
</organism>